<dbReference type="Proteomes" id="UP000199288">
    <property type="component" value="Unassembled WGS sequence"/>
</dbReference>
<gene>
    <name evidence="2" type="ORF">SAMN02910418_00385</name>
</gene>
<dbReference type="RefSeq" id="WP_092561441.1">
    <property type="nucleotide sequence ID" value="NZ_FNQV01000002.1"/>
</dbReference>
<proteinExistence type="predicted"/>
<reference evidence="3" key="1">
    <citation type="submission" date="2016-10" db="EMBL/GenBank/DDBJ databases">
        <authorList>
            <person name="Varghese N."/>
            <person name="Submissions S."/>
        </authorList>
    </citation>
    <scope>NUCLEOTIDE SEQUENCE [LARGE SCALE GENOMIC DNA]</scope>
    <source>
        <strain evidence="3">KPR-1</strain>
    </source>
</reference>
<evidence type="ECO:0000313" key="2">
    <source>
        <dbReference type="EMBL" id="SDZ84831.1"/>
    </source>
</evidence>
<dbReference type="EMBL" id="FNQV01000002">
    <property type="protein sequence ID" value="SDZ84831.1"/>
    <property type="molecule type" value="Genomic_DNA"/>
</dbReference>
<accession>A0A1H3WDC2</accession>
<dbReference type="Pfam" id="PF18367">
    <property type="entry name" value="Rv2175c_C"/>
    <property type="match status" value="1"/>
</dbReference>
<evidence type="ECO:0000259" key="1">
    <source>
        <dbReference type="Pfam" id="PF18367"/>
    </source>
</evidence>
<dbReference type="InterPro" id="IPR041098">
    <property type="entry name" value="Rv2175c_C"/>
</dbReference>
<sequence>MDDVNEGQTSATGHLFTRAELAAKLGVEEHRVRNLVRAHDLIELTTPDGKRIPEYAMLQGEAGLEVNPALRGTVLALLDNGLTVAEASEWLASENGELTSSPLAALHAGHIHGVRRAILSTAL</sequence>
<name>A0A1H3WDC2_9ACTO</name>
<keyword evidence="3" id="KW-1185">Reference proteome</keyword>
<dbReference type="AlphaFoldDB" id="A0A1H3WDC2"/>
<protein>
    <recommendedName>
        <fullName evidence="1">Rv2175c C-terminal domain-containing protein</fullName>
    </recommendedName>
</protein>
<dbReference type="OrthoDB" id="3784042at2"/>
<evidence type="ECO:0000313" key="3">
    <source>
        <dbReference type="Proteomes" id="UP000199288"/>
    </source>
</evidence>
<feature type="domain" description="Rv2175c C-terminal" evidence="1">
    <location>
        <begin position="69"/>
        <end position="116"/>
    </location>
</feature>
<organism evidence="2 3">
    <name type="scientific">Bowdeniella nasicola</name>
    <dbReference type="NCBI Taxonomy" id="208480"/>
    <lineage>
        <taxon>Bacteria</taxon>
        <taxon>Bacillati</taxon>
        <taxon>Actinomycetota</taxon>
        <taxon>Actinomycetes</taxon>
        <taxon>Actinomycetales</taxon>
        <taxon>Actinomycetaceae</taxon>
        <taxon>Bowdeniella</taxon>
    </lineage>
</organism>